<dbReference type="InterPro" id="IPR001258">
    <property type="entry name" value="NHL_repeat"/>
</dbReference>
<evidence type="ECO:0000256" key="1">
    <source>
        <dbReference type="ARBA" id="ARBA00022737"/>
    </source>
</evidence>
<dbReference type="PROSITE" id="PS51257">
    <property type="entry name" value="PROKAR_LIPOPROTEIN"/>
    <property type="match status" value="1"/>
</dbReference>
<dbReference type="RefSeq" id="WP_043804990.1">
    <property type="nucleotide sequence ID" value="NZ_AVCH01000199.1"/>
</dbReference>
<dbReference type="eggNOG" id="COG4247">
    <property type="taxonomic scope" value="Bacteria"/>
</dbReference>
<dbReference type="OrthoDB" id="5943115at2"/>
<feature type="signal peptide" evidence="3">
    <location>
        <begin position="1"/>
        <end position="21"/>
    </location>
</feature>
<dbReference type="InterPro" id="IPR011042">
    <property type="entry name" value="6-blade_b-propeller_TolB-like"/>
</dbReference>
<gene>
    <name evidence="5" type="ORF">N790_11510</name>
</gene>
<keyword evidence="3" id="KW-0732">Signal</keyword>
<dbReference type="InterPro" id="IPR003431">
    <property type="entry name" value="B-propeller_Phytase"/>
</dbReference>
<dbReference type="GO" id="GO:0016158">
    <property type="term" value="F:inositol hexakisphosphate 3-phosphatase activity"/>
    <property type="evidence" value="ECO:0007669"/>
    <property type="project" value="InterPro"/>
</dbReference>
<reference evidence="5 6" key="1">
    <citation type="submission" date="2013-09" db="EMBL/GenBank/DDBJ databases">
        <title>Genome sequencing of Arenimonas malthae.</title>
        <authorList>
            <person name="Chen F."/>
            <person name="Wang G."/>
        </authorList>
    </citation>
    <scope>NUCLEOTIDE SEQUENCE [LARGE SCALE GENOMIC DNA]</scope>
    <source>
        <strain evidence="5 6">CC-JY-1</strain>
    </source>
</reference>
<dbReference type="STRING" id="1384054.N790_11510"/>
<evidence type="ECO:0000313" key="5">
    <source>
        <dbReference type="EMBL" id="KFN42486.1"/>
    </source>
</evidence>
<evidence type="ECO:0000259" key="4">
    <source>
        <dbReference type="PROSITE" id="PS51662"/>
    </source>
</evidence>
<feature type="chain" id="PRO_5001868989" description="BPP domain-containing protein" evidence="3">
    <location>
        <begin position="22"/>
        <end position="375"/>
    </location>
</feature>
<evidence type="ECO:0000256" key="2">
    <source>
        <dbReference type="PROSITE-ProRule" id="PRU00504"/>
    </source>
</evidence>
<dbReference type="SUPFAM" id="SSF50956">
    <property type="entry name" value="Thermostable phytase (3-phytase)"/>
    <property type="match status" value="1"/>
</dbReference>
<feature type="domain" description="BPP" evidence="4">
    <location>
        <begin position="36"/>
        <end position="365"/>
    </location>
</feature>
<sequence length="375" mass="40012">MSLRLAPLSAALLLLAACASAPGREPDEQAEVDPLLSQAGVAHVVVEEAFVSLETPRDNIDSPAAWSAPGGETWLFATAKEGKGLVVYDGDTGATLRSVGTEGRKPGQFRRPNGVSVHGNLLFVVERDNQRVQVLSLPDLETLATFGETELRKPYGLWVREHASGQLEVLVTDAYMAGTDARDEDILPPLAQLDRRVQRYLVSTGGGGISAVNAGHFGDTGEAGAIRIPESLWGDAANDRLLVSEEDLASGTALREYSLAGEFRGRTIGAGLFKAQAEGIALWACADGSGYWLATDQFKDRSLFHVFDRKTMEHRGAFAGTKTANTDGVWLHQAPTARFPQGVFYAVHDDMAVAAFDWRDIAAALGLPAACPAAP</sequence>
<keyword evidence="1" id="KW-0677">Repeat</keyword>
<dbReference type="AlphaFoldDB" id="A0A091AT28"/>
<protein>
    <recommendedName>
        <fullName evidence="4">BPP domain-containing protein</fullName>
    </recommendedName>
</protein>
<keyword evidence="6" id="KW-1185">Reference proteome</keyword>
<dbReference type="PATRIC" id="fig|1384054.3.peg.2494"/>
<dbReference type="EMBL" id="AVCH01000199">
    <property type="protein sequence ID" value="KFN42486.1"/>
    <property type="molecule type" value="Genomic_DNA"/>
</dbReference>
<name>A0A091AT28_9GAMM</name>
<organism evidence="5 6">
    <name type="scientific">Arenimonas malthae CC-JY-1</name>
    <dbReference type="NCBI Taxonomy" id="1384054"/>
    <lineage>
        <taxon>Bacteria</taxon>
        <taxon>Pseudomonadati</taxon>
        <taxon>Pseudomonadota</taxon>
        <taxon>Gammaproteobacteria</taxon>
        <taxon>Lysobacterales</taxon>
        <taxon>Lysobacteraceae</taxon>
        <taxon>Arenimonas</taxon>
    </lineage>
</organism>
<dbReference type="PROSITE" id="PS51125">
    <property type="entry name" value="NHL"/>
    <property type="match status" value="1"/>
</dbReference>
<evidence type="ECO:0000256" key="3">
    <source>
        <dbReference type="SAM" id="SignalP"/>
    </source>
</evidence>
<dbReference type="Gene3D" id="2.120.10.30">
    <property type="entry name" value="TolB, C-terminal domain"/>
    <property type="match status" value="1"/>
</dbReference>
<dbReference type="PROSITE" id="PS51662">
    <property type="entry name" value="BP_PHYTASE"/>
    <property type="match status" value="1"/>
</dbReference>
<comment type="caution">
    <text evidence="5">The sequence shown here is derived from an EMBL/GenBank/DDBJ whole genome shotgun (WGS) entry which is preliminary data.</text>
</comment>
<feature type="repeat" description="NHL" evidence="2">
    <location>
        <begin position="96"/>
        <end position="138"/>
    </location>
</feature>
<evidence type="ECO:0000313" key="6">
    <source>
        <dbReference type="Proteomes" id="UP000029392"/>
    </source>
</evidence>
<accession>A0A091AT28</accession>
<proteinExistence type="predicted"/>
<dbReference type="Proteomes" id="UP000029392">
    <property type="component" value="Unassembled WGS sequence"/>
</dbReference>